<name>A0AC61U490_9MICO</name>
<dbReference type="EMBL" id="CP087977">
    <property type="protein sequence ID" value="UUZ44816.1"/>
    <property type="molecule type" value="Genomic_DNA"/>
</dbReference>
<dbReference type="Proteomes" id="UP001059663">
    <property type="component" value="Chromosome"/>
</dbReference>
<reference evidence="1" key="1">
    <citation type="submission" date="2021-11" db="EMBL/GenBank/DDBJ databases">
        <title>Study of the species diversity of bacterial strains isolated from a unique natural object - Shulgan-Tash cave (Bashkiria).</title>
        <authorList>
            <person name="Sazanova A.L."/>
            <person name="Chirak E.R."/>
            <person name="Safronova V.I."/>
        </authorList>
    </citation>
    <scope>NUCLEOTIDE SEQUENCE</scope>
    <source>
        <strain evidence="1">P1</strain>
    </source>
</reference>
<protein>
    <submittedName>
        <fullName evidence="1">Uncharacterized protein</fullName>
    </submittedName>
</protein>
<proteinExistence type="predicted"/>
<sequence>MAFVGMNLDTVKGELPKWQTLGEDLQTVITNVDTRVQEANDAWNGPDSDKFVAEWQGQYRAQLVAAKTPGREPHDDPGAKRSPSRRGSPAPEPATHALTSPHTLKEH</sequence>
<evidence type="ECO:0000313" key="1">
    <source>
        <dbReference type="EMBL" id="UUZ44816.1"/>
    </source>
</evidence>
<accession>A0AC61U490</accession>
<organism evidence="1 2">
    <name type="scientific">Janibacter limosus</name>
    <dbReference type="NCBI Taxonomy" id="53458"/>
    <lineage>
        <taxon>Bacteria</taxon>
        <taxon>Bacillati</taxon>
        <taxon>Actinomycetota</taxon>
        <taxon>Actinomycetes</taxon>
        <taxon>Micrococcales</taxon>
        <taxon>Intrasporangiaceae</taxon>
        <taxon>Janibacter</taxon>
    </lineage>
</organism>
<gene>
    <name evidence="1" type="ORF">LP422_21485</name>
</gene>
<evidence type="ECO:0000313" key="2">
    <source>
        <dbReference type="Proteomes" id="UP001059663"/>
    </source>
</evidence>